<evidence type="ECO:0000256" key="2">
    <source>
        <dbReference type="RuleBase" id="RU363034"/>
    </source>
</evidence>
<dbReference type="SMART" id="SM00209">
    <property type="entry name" value="TSP1"/>
    <property type="match status" value="1"/>
</dbReference>
<dbReference type="CDD" id="cd00190">
    <property type="entry name" value="Tryp_SPc"/>
    <property type="match status" value="1"/>
</dbReference>
<keyword evidence="2" id="KW-0720">Serine protease</keyword>
<dbReference type="SMART" id="SM00020">
    <property type="entry name" value="Tryp_SPc"/>
    <property type="match status" value="1"/>
</dbReference>
<name>A0ABM0K2I9_APLCA</name>
<dbReference type="PROSITE" id="PS00134">
    <property type="entry name" value="TRYPSIN_HIS"/>
    <property type="match status" value="1"/>
</dbReference>
<gene>
    <name evidence="7" type="primary">LOC101864255</name>
</gene>
<dbReference type="Gene3D" id="2.40.10.10">
    <property type="entry name" value="Trypsin-like serine proteases"/>
    <property type="match status" value="1"/>
</dbReference>
<proteinExistence type="predicted"/>
<dbReference type="InterPro" id="IPR001254">
    <property type="entry name" value="Trypsin_dom"/>
</dbReference>
<dbReference type="InterPro" id="IPR043504">
    <property type="entry name" value="Peptidase_S1_PA_chymotrypsin"/>
</dbReference>
<dbReference type="PROSITE" id="PS50240">
    <property type="entry name" value="TRYPSIN_DOM"/>
    <property type="match status" value="1"/>
</dbReference>
<reference evidence="7" key="1">
    <citation type="submission" date="2025-08" db="UniProtKB">
        <authorList>
            <consortium name="RefSeq"/>
        </authorList>
    </citation>
    <scope>IDENTIFICATION</scope>
</reference>
<evidence type="ECO:0000313" key="6">
    <source>
        <dbReference type="Proteomes" id="UP000694888"/>
    </source>
</evidence>
<dbReference type="PANTHER" id="PTHR24252:SF7">
    <property type="entry name" value="HYALIN"/>
    <property type="match status" value="1"/>
</dbReference>
<evidence type="ECO:0000259" key="5">
    <source>
        <dbReference type="PROSITE" id="PS50240"/>
    </source>
</evidence>
<keyword evidence="6" id="KW-1185">Reference proteome</keyword>
<dbReference type="InterPro" id="IPR036383">
    <property type="entry name" value="TSP1_rpt_sf"/>
</dbReference>
<feature type="region of interest" description="Disordered" evidence="3">
    <location>
        <begin position="253"/>
        <end position="284"/>
    </location>
</feature>
<dbReference type="SUPFAM" id="SSF50494">
    <property type="entry name" value="Trypsin-like serine proteases"/>
    <property type="match status" value="1"/>
</dbReference>
<dbReference type="InterPro" id="IPR001314">
    <property type="entry name" value="Peptidase_S1A"/>
</dbReference>
<dbReference type="SUPFAM" id="SSF82895">
    <property type="entry name" value="TSP-1 type 1 repeat"/>
    <property type="match status" value="1"/>
</dbReference>
<keyword evidence="4" id="KW-0732">Signal</keyword>
<dbReference type="PANTHER" id="PTHR24252">
    <property type="entry name" value="ACROSIN-RELATED"/>
    <property type="match status" value="1"/>
</dbReference>
<dbReference type="InterPro" id="IPR018114">
    <property type="entry name" value="TRYPSIN_HIS"/>
</dbReference>
<dbReference type="PROSITE" id="PS50092">
    <property type="entry name" value="TSP1"/>
    <property type="match status" value="1"/>
</dbReference>
<keyword evidence="2" id="KW-0645">Protease</keyword>
<sequence length="378" mass="40438">MGTSFHLLVAFAVALCTASLATAQDDYEFYYDYDNLLSFFSTSEPQGPVNTPVWGPWSGFGPCSTSCGGGIQSRSRTCSTGNNKDCTNQTSLAVESQKCNTQDCPKTNAPSNNTSSNGQCGQANNFRIIGGSKSASCEYPWMVVVFDHKNGFLCGGSIIDESTILTAAHCVANKNSQGKEVPSAPSDMAIYSGSSKFTLDSPPPPGLRANSASKIIVHEKYNVSGYLDNDIALIKLSKPLTLDRCQRPVCLVDGSKTPQPPPPLNTDHLETTARSKPSYGPDAESPDDMFWAAVSITSDKACEAEYGRYGTVTAMCAMGNNEGSCQGDSGGPVVCKEADGRYYQYGIVSGGRENKCAKVIGIYTRVSAFLTWINKHRN</sequence>
<keyword evidence="2" id="KW-0378">Hydrolase</keyword>
<dbReference type="InterPro" id="IPR009003">
    <property type="entry name" value="Peptidase_S1_PA"/>
</dbReference>
<evidence type="ECO:0000313" key="7">
    <source>
        <dbReference type="RefSeq" id="XP_005107253.2"/>
    </source>
</evidence>
<protein>
    <submittedName>
        <fullName evidence="7">Chymotrypsin-like protease CTRL-1</fullName>
    </submittedName>
</protein>
<dbReference type="InterPro" id="IPR033116">
    <property type="entry name" value="TRYPSIN_SER"/>
</dbReference>
<dbReference type="Pfam" id="PF00089">
    <property type="entry name" value="Trypsin"/>
    <property type="match status" value="1"/>
</dbReference>
<dbReference type="RefSeq" id="XP_005107253.2">
    <property type="nucleotide sequence ID" value="XM_005107196.2"/>
</dbReference>
<feature type="domain" description="Peptidase S1" evidence="5">
    <location>
        <begin position="128"/>
        <end position="378"/>
    </location>
</feature>
<accession>A0ABM0K2I9</accession>
<dbReference type="Proteomes" id="UP000694888">
    <property type="component" value="Unplaced"/>
</dbReference>
<dbReference type="PROSITE" id="PS00135">
    <property type="entry name" value="TRYPSIN_SER"/>
    <property type="match status" value="1"/>
</dbReference>
<feature type="chain" id="PRO_5045941557" evidence="4">
    <location>
        <begin position="24"/>
        <end position="378"/>
    </location>
</feature>
<dbReference type="InterPro" id="IPR000884">
    <property type="entry name" value="TSP1_rpt"/>
</dbReference>
<dbReference type="Pfam" id="PF00090">
    <property type="entry name" value="TSP_1"/>
    <property type="match status" value="1"/>
</dbReference>
<dbReference type="Gene3D" id="2.20.100.10">
    <property type="entry name" value="Thrombospondin type-1 (TSP1) repeat"/>
    <property type="match status" value="1"/>
</dbReference>
<dbReference type="GeneID" id="101864255"/>
<evidence type="ECO:0000256" key="1">
    <source>
        <dbReference type="ARBA" id="ARBA00023157"/>
    </source>
</evidence>
<evidence type="ECO:0000256" key="4">
    <source>
        <dbReference type="SAM" id="SignalP"/>
    </source>
</evidence>
<organism evidence="6 7">
    <name type="scientific">Aplysia californica</name>
    <name type="common">California sea hare</name>
    <dbReference type="NCBI Taxonomy" id="6500"/>
    <lineage>
        <taxon>Eukaryota</taxon>
        <taxon>Metazoa</taxon>
        <taxon>Spiralia</taxon>
        <taxon>Lophotrochozoa</taxon>
        <taxon>Mollusca</taxon>
        <taxon>Gastropoda</taxon>
        <taxon>Heterobranchia</taxon>
        <taxon>Euthyneura</taxon>
        <taxon>Tectipleura</taxon>
        <taxon>Aplysiida</taxon>
        <taxon>Aplysioidea</taxon>
        <taxon>Aplysiidae</taxon>
        <taxon>Aplysia</taxon>
    </lineage>
</organism>
<keyword evidence="1" id="KW-1015">Disulfide bond</keyword>
<feature type="signal peptide" evidence="4">
    <location>
        <begin position="1"/>
        <end position="23"/>
    </location>
</feature>
<dbReference type="PRINTS" id="PR00722">
    <property type="entry name" value="CHYMOTRYPSIN"/>
</dbReference>
<evidence type="ECO:0000256" key="3">
    <source>
        <dbReference type="SAM" id="MobiDB-lite"/>
    </source>
</evidence>